<dbReference type="EMBL" id="AJWJ01000998">
    <property type="protein sequence ID" value="KAF2068420.1"/>
    <property type="molecule type" value="Genomic_DNA"/>
</dbReference>
<feature type="domain" description="DUF7034" evidence="2">
    <location>
        <begin position="791"/>
        <end position="838"/>
    </location>
</feature>
<evidence type="ECO:0000259" key="3">
    <source>
        <dbReference type="Pfam" id="PF23034"/>
    </source>
</evidence>
<evidence type="ECO:0000313" key="5">
    <source>
        <dbReference type="EMBL" id="KAF2068420.1"/>
    </source>
</evidence>
<dbReference type="PANTHER" id="PTHR31378">
    <property type="entry name" value="EGF-LIKE DOMAIN-CONTAINING PROTEIN-RELATED-RELATED"/>
    <property type="match status" value="1"/>
</dbReference>
<dbReference type="OrthoDB" id="24244at2759"/>
<dbReference type="PANTHER" id="PTHR31378:SF29">
    <property type="entry name" value="EGF-LIKE DOMAIN-CONTAINING PROTEIN-RELATED"/>
    <property type="match status" value="1"/>
</dbReference>
<evidence type="ECO:0000259" key="2">
    <source>
        <dbReference type="Pfam" id="PF23033"/>
    </source>
</evidence>
<dbReference type="InterPro" id="IPR055462">
    <property type="entry name" value="DUF7034"/>
</dbReference>
<keyword evidence="6" id="KW-1185">Reference proteome</keyword>
<organism evidence="5 6">
    <name type="scientific">Polysphondylium violaceum</name>
    <dbReference type="NCBI Taxonomy" id="133409"/>
    <lineage>
        <taxon>Eukaryota</taxon>
        <taxon>Amoebozoa</taxon>
        <taxon>Evosea</taxon>
        <taxon>Eumycetozoa</taxon>
        <taxon>Dictyostelia</taxon>
        <taxon>Dictyosteliales</taxon>
        <taxon>Dictyosteliaceae</taxon>
        <taxon>Polysphondylium</taxon>
    </lineage>
</organism>
<dbReference type="InterPro" id="IPR056645">
    <property type="entry name" value="DUF7743"/>
</dbReference>
<feature type="signal peptide" evidence="1">
    <location>
        <begin position="1"/>
        <end position="25"/>
    </location>
</feature>
<feature type="domain" description="DUF7743" evidence="4">
    <location>
        <begin position="418"/>
        <end position="536"/>
    </location>
</feature>
<name>A0A8J4PKG4_9MYCE</name>
<feature type="non-terminal residue" evidence="5">
    <location>
        <position position="846"/>
    </location>
</feature>
<dbReference type="Pfam" id="PF23033">
    <property type="entry name" value="DUF7034"/>
    <property type="match status" value="1"/>
</dbReference>
<evidence type="ECO:0000313" key="6">
    <source>
        <dbReference type="Proteomes" id="UP000695562"/>
    </source>
</evidence>
<feature type="domain" description="DUF7035" evidence="3">
    <location>
        <begin position="650"/>
        <end position="782"/>
    </location>
</feature>
<dbReference type="Pfam" id="PF24893">
    <property type="entry name" value="DUF7743"/>
    <property type="match status" value="1"/>
</dbReference>
<dbReference type="InterPro" id="IPR055463">
    <property type="entry name" value="DUF7035"/>
</dbReference>
<accession>A0A8J4PKG4</accession>
<dbReference type="AlphaFoldDB" id="A0A8J4PKG4"/>
<proteinExistence type="predicted"/>
<keyword evidence="1" id="KW-0732">Signal</keyword>
<gene>
    <name evidence="5" type="ORF">CYY_010255</name>
</gene>
<dbReference type="Proteomes" id="UP000695562">
    <property type="component" value="Unassembled WGS sequence"/>
</dbReference>
<reference evidence="5" key="1">
    <citation type="submission" date="2020-01" db="EMBL/GenBank/DDBJ databases">
        <title>Development of genomics and gene disruption for Polysphondylium violaceum indicates a role for the polyketide synthase stlB in stalk morphogenesis.</title>
        <authorList>
            <person name="Narita B."/>
            <person name="Kawabe Y."/>
            <person name="Kin K."/>
            <person name="Saito T."/>
            <person name="Gibbs R."/>
            <person name="Kuspa A."/>
            <person name="Muzny D."/>
            <person name="Queller D."/>
            <person name="Richards S."/>
            <person name="Strassman J."/>
            <person name="Sucgang R."/>
            <person name="Worley K."/>
            <person name="Schaap P."/>
        </authorList>
    </citation>
    <scope>NUCLEOTIDE SEQUENCE</scope>
    <source>
        <strain evidence="5">QSvi11</strain>
    </source>
</reference>
<feature type="chain" id="PRO_5035309057" evidence="1">
    <location>
        <begin position="26"/>
        <end position="846"/>
    </location>
</feature>
<comment type="caution">
    <text evidence="5">The sequence shown here is derived from an EMBL/GenBank/DDBJ whole genome shotgun (WGS) entry which is preliminary data.</text>
</comment>
<dbReference type="Pfam" id="PF23034">
    <property type="entry name" value="DUF7035"/>
    <property type="match status" value="1"/>
</dbReference>
<protein>
    <submittedName>
        <fullName evidence="5">Uncharacterized protein</fullName>
    </submittedName>
</protein>
<sequence length="846" mass="95703">MLKQITNYLFVFVLLLLCLVEQGQSENLPLFIKHIDKEEQYVFNSICSQQSYDIVDLNNFQGYPLGEILARNSTNVLLQSAISVPMSDTLQDYDLTFAMNNGTEYKIFNVSKTLCVDIQHPLEIKLNYIPQTFNDVLFFNQLFYKPKNSDTNKLLSLEPNIIKGAFVFLPNVGPAKGYYQLISLYQVKRAPDTTDQSFTLTTGSGASTTITVPTFLEKYYPPGNVLDVRFYPSNGTEKDINNVFVIELETTGNPVFAAVRYGYDHFTRPFFPVYKKNGVTKQVSVMRLRDTNMYEMTVDVEIFNKQNPIGRSSYWKTSDLFLPSVSSTDSSFFVVDQIKKLTMLNFEMYNTSNLNPAYSLFISPRNSTSMGEFIGAGNEKEYTYSRSILTHFLGNITNVMVHGPNFLFPDFLLPFEAADVTPPVIVSIEFESLPNGFTLIRLHITDDISGFSIFFFSYNYAVVSPANLVSGTLLDGVYELRMQTYFTPAISYSIYVRDKAGNYGSYSDSTSRPYYNMQSQLPEVPILKVDYEDITTFRFEPNNINVTTFGSLCTLYFGFKGMTSDNSIPLFIRLSKSIDLLELEDISILKSMRWDSSLNLYKYQFFIPPRLFTGNIDYQIFIGQTIVNPTTTYQFFGEQALLKVYSDISDEMPPIVTKYSFSPSSVTINQGQSVQVTLTVDIEDPINGLDYGSIKIGSDYDSKVGYSFTFTPVDAINKNPYYGTYQFKFTVNGNCRSQNFKIIAMGLTDTSGHRSVMSAYSTSVINPLYKLYDTPVTMPLTCTATVDTTPPTIKSLTFSRTSFASSNSLDREITVTMTAEDLNGISLRHTPYLYMVDDVLAENKVS</sequence>
<evidence type="ECO:0000256" key="1">
    <source>
        <dbReference type="SAM" id="SignalP"/>
    </source>
</evidence>
<evidence type="ECO:0000259" key="4">
    <source>
        <dbReference type="Pfam" id="PF24893"/>
    </source>
</evidence>